<dbReference type="EMBL" id="JACQWF010000262">
    <property type="protein sequence ID" value="MBI4595877.1"/>
    <property type="molecule type" value="Genomic_DNA"/>
</dbReference>
<dbReference type="InterPro" id="IPR025529">
    <property type="entry name" value="DUF4416"/>
</dbReference>
<organism evidence="1 2">
    <name type="scientific">Tectimicrobiota bacterium</name>
    <dbReference type="NCBI Taxonomy" id="2528274"/>
    <lineage>
        <taxon>Bacteria</taxon>
        <taxon>Pseudomonadati</taxon>
        <taxon>Nitrospinota/Tectimicrobiota group</taxon>
        <taxon>Candidatus Tectimicrobiota</taxon>
    </lineage>
</organism>
<reference evidence="1" key="1">
    <citation type="submission" date="2020-07" db="EMBL/GenBank/DDBJ databases">
        <title>Huge and variable diversity of episymbiotic CPR bacteria and DPANN archaea in groundwater ecosystems.</title>
        <authorList>
            <person name="He C.Y."/>
            <person name="Keren R."/>
            <person name="Whittaker M."/>
            <person name="Farag I.F."/>
            <person name="Doudna J."/>
            <person name="Cate J.H.D."/>
            <person name="Banfield J.F."/>
        </authorList>
    </citation>
    <scope>NUCLEOTIDE SEQUENCE</scope>
    <source>
        <strain evidence="1">NC_groundwater_1482_Ag_S-0.65um_47_24</strain>
    </source>
</reference>
<comment type="caution">
    <text evidence="1">The sequence shown here is derived from an EMBL/GenBank/DDBJ whole genome shotgun (WGS) entry which is preliminary data.</text>
</comment>
<sequence>MGLIKYPSPVKLIIGLIFRDPGLAGKAKEKVEESFGPIDFQSPTYPFLQTNYYYKEMGGNLKREFISLAELVAPDALPKIKILTNQIEDQLSSPDSEKGRRVNIDPGYINSEKMILATTKNYTHRPYLTKGIYADLTYRFYKGSFRPLDWTYPDYRLPQYIEIFNTIRKSYVEQLKNVEIQSKNDKDPRISS</sequence>
<protein>
    <submittedName>
        <fullName evidence="1">DUF4416 family protein</fullName>
    </submittedName>
</protein>
<gene>
    <name evidence="1" type="ORF">HY730_05795</name>
</gene>
<name>A0A933LR15_UNCTE</name>
<dbReference type="Pfam" id="PF14385">
    <property type="entry name" value="DUF4416"/>
    <property type="match status" value="1"/>
</dbReference>
<evidence type="ECO:0000313" key="2">
    <source>
        <dbReference type="Proteomes" id="UP000772181"/>
    </source>
</evidence>
<evidence type="ECO:0000313" key="1">
    <source>
        <dbReference type="EMBL" id="MBI4595877.1"/>
    </source>
</evidence>
<proteinExistence type="predicted"/>
<dbReference type="AlphaFoldDB" id="A0A933LR15"/>
<dbReference type="Proteomes" id="UP000772181">
    <property type="component" value="Unassembled WGS sequence"/>
</dbReference>
<accession>A0A933LR15</accession>